<name>A2E0P6_TRIV3</name>
<evidence type="ECO:0000313" key="3">
    <source>
        <dbReference type="EMBL" id="EAY13791.1"/>
    </source>
</evidence>
<dbReference type="AlphaFoldDB" id="A2E0P6"/>
<evidence type="ECO:0000313" key="4">
    <source>
        <dbReference type="Proteomes" id="UP000001542"/>
    </source>
</evidence>
<keyword evidence="2" id="KW-1133">Transmembrane helix</keyword>
<feature type="transmembrane region" description="Helical" evidence="2">
    <location>
        <begin position="72"/>
        <end position="93"/>
    </location>
</feature>
<feature type="transmembrane region" description="Helical" evidence="2">
    <location>
        <begin position="105"/>
        <end position="123"/>
    </location>
</feature>
<accession>A2E0P6</accession>
<proteinExistence type="predicted"/>
<dbReference type="EMBL" id="DS113280">
    <property type="protein sequence ID" value="EAY13791.1"/>
    <property type="molecule type" value="Genomic_DNA"/>
</dbReference>
<keyword evidence="2" id="KW-0812">Transmembrane</keyword>
<dbReference type="KEGG" id="tva:4771776"/>
<feature type="region of interest" description="Disordered" evidence="1">
    <location>
        <begin position="1"/>
        <end position="30"/>
    </location>
</feature>
<dbReference type="RefSeq" id="XP_001326014.1">
    <property type="nucleotide sequence ID" value="XM_001325979.1"/>
</dbReference>
<sequence length="127" mass="14053">MSEEDNIKELEPIPIGNEDDMDETKKSLAQKTSIGKPIKKTSDDIWNSLFGLVVSVVGGSYIGLSSRSMRESWIYCFILIFLSVVCFVTTITARKFSVRKAVSPFMIYFVIGGLTSPIASYLGSQLV</sequence>
<dbReference type="InParanoid" id="A2E0P6"/>
<keyword evidence="4" id="KW-1185">Reference proteome</keyword>
<reference evidence="3" key="2">
    <citation type="journal article" date="2007" name="Science">
        <title>Draft genome sequence of the sexually transmitted pathogen Trichomonas vaginalis.</title>
        <authorList>
            <person name="Carlton J.M."/>
            <person name="Hirt R.P."/>
            <person name="Silva J.C."/>
            <person name="Delcher A.L."/>
            <person name="Schatz M."/>
            <person name="Zhao Q."/>
            <person name="Wortman J.R."/>
            <person name="Bidwell S.L."/>
            <person name="Alsmark U.C.M."/>
            <person name="Besteiro S."/>
            <person name="Sicheritz-Ponten T."/>
            <person name="Noel C.J."/>
            <person name="Dacks J.B."/>
            <person name="Foster P.G."/>
            <person name="Simillion C."/>
            <person name="Van de Peer Y."/>
            <person name="Miranda-Saavedra D."/>
            <person name="Barton G.J."/>
            <person name="Westrop G.D."/>
            <person name="Mueller S."/>
            <person name="Dessi D."/>
            <person name="Fiori P.L."/>
            <person name="Ren Q."/>
            <person name="Paulsen I."/>
            <person name="Zhang H."/>
            <person name="Bastida-Corcuera F.D."/>
            <person name="Simoes-Barbosa A."/>
            <person name="Brown M.T."/>
            <person name="Hayes R.D."/>
            <person name="Mukherjee M."/>
            <person name="Okumura C.Y."/>
            <person name="Schneider R."/>
            <person name="Smith A.J."/>
            <person name="Vanacova S."/>
            <person name="Villalvazo M."/>
            <person name="Haas B.J."/>
            <person name="Pertea M."/>
            <person name="Feldblyum T.V."/>
            <person name="Utterback T.R."/>
            <person name="Shu C.L."/>
            <person name="Osoegawa K."/>
            <person name="de Jong P.J."/>
            <person name="Hrdy I."/>
            <person name="Horvathova L."/>
            <person name="Zubacova Z."/>
            <person name="Dolezal P."/>
            <person name="Malik S.B."/>
            <person name="Logsdon J.M. Jr."/>
            <person name="Henze K."/>
            <person name="Gupta A."/>
            <person name="Wang C.C."/>
            <person name="Dunne R.L."/>
            <person name="Upcroft J.A."/>
            <person name="Upcroft P."/>
            <person name="White O."/>
            <person name="Salzberg S.L."/>
            <person name="Tang P."/>
            <person name="Chiu C.-H."/>
            <person name="Lee Y.-S."/>
            <person name="Embley T.M."/>
            <person name="Coombs G.H."/>
            <person name="Mottram J.C."/>
            <person name="Tachezy J."/>
            <person name="Fraser-Liggett C.M."/>
            <person name="Johnson P.J."/>
        </authorList>
    </citation>
    <scope>NUCLEOTIDE SEQUENCE [LARGE SCALE GENOMIC DNA]</scope>
    <source>
        <strain evidence="3">G3</strain>
    </source>
</reference>
<feature type="transmembrane region" description="Helical" evidence="2">
    <location>
        <begin position="45"/>
        <end position="66"/>
    </location>
</feature>
<dbReference type="VEuPathDB" id="TrichDB:TVAG_468070"/>
<dbReference type="Proteomes" id="UP000001542">
    <property type="component" value="Unassembled WGS sequence"/>
</dbReference>
<feature type="compositionally biased region" description="Basic and acidic residues" evidence="1">
    <location>
        <begin position="1"/>
        <end position="11"/>
    </location>
</feature>
<dbReference type="VEuPathDB" id="TrichDB:TVAGG3_0073740"/>
<gene>
    <name evidence="3" type="ORF">TVAG_468070</name>
</gene>
<evidence type="ECO:0008006" key="5">
    <source>
        <dbReference type="Google" id="ProtNLM"/>
    </source>
</evidence>
<evidence type="ECO:0000256" key="1">
    <source>
        <dbReference type="SAM" id="MobiDB-lite"/>
    </source>
</evidence>
<organism evidence="3 4">
    <name type="scientific">Trichomonas vaginalis (strain ATCC PRA-98 / G3)</name>
    <dbReference type="NCBI Taxonomy" id="412133"/>
    <lineage>
        <taxon>Eukaryota</taxon>
        <taxon>Metamonada</taxon>
        <taxon>Parabasalia</taxon>
        <taxon>Trichomonadida</taxon>
        <taxon>Trichomonadidae</taxon>
        <taxon>Trichomonas</taxon>
    </lineage>
</organism>
<reference evidence="3" key="1">
    <citation type="submission" date="2006-10" db="EMBL/GenBank/DDBJ databases">
        <authorList>
            <person name="Amadeo P."/>
            <person name="Zhao Q."/>
            <person name="Wortman J."/>
            <person name="Fraser-Liggett C."/>
            <person name="Carlton J."/>
        </authorList>
    </citation>
    <scope>NUCLEOTIDE SEQUENCE</scope>
    <source>
        <strain evidence="3">G3</strain>
    </source>
</reference>
<protein>
    <recommendedName>
        <fullName evidence="5">Transmembrane protein</fullName>
    </recommendedName>
</protein>
<evidence type="ECO:0000256" key="2">
    <source>
        <dbReference type="SAM" id="Phobius"/>
    </source>
</evidence>
<dbReference type="SMR" id="A2E0P6"/>
<keyword evidence="2" id="KW-0472">Membrane</keyword>